<feature type="region of interest" description="Disordered" evidence="1">
    <location>
        <begin position="156"/>
        <end position="391"/>
    </location>
</feature>
<feature type="compositionally biased region" description="Low complexity" evidence="1">
    <location>
        <begin position="1184"/>
        <end position="1218"/>
    </location>
</feature>
<feature type="compositionally biased region" description="Low complexity" evidence="1">
    <location>
        <begin position="869"/>
        <end position="878"/>
    </location>
</feature>
<feature type="compositionally biased region" description="Low complexity" evidence="1">
    <location>
        <begin position="485"/>
        <end position="494"/>
    </location>
</feature>
<dbReference type="AlphaFoldDB" id="A0A316UYL4"/>
<dbReference type="CDD" id="cd22673">
    <property type="entry name" value="FHA_Ki67"/>
    <property type="match status" value="1"/>
</dbReference>
<dbReference type="InterPro" id="IPR008984">
    <property type="entry name" value="SMAD_FHA_dom_sf"/>
</dbReference>
<dbReference type="EMBL" id="KZ819662">
    <property type="protein sequence ID" value="PWN30389.1"/>
    <property type="molecule type" value="Genomic_DNA"/>
</dbReference>
<proteinExistence type="predicted"/>
<dbReference type="Proteomes" id="UP000245884">
    <property type="component" value="Unassembled WGS sequence"/>
</dbReference>
<feature type="compositionally biased region" description="Acidic residues" evidence="1">
    <location>
        <begin position="340"/>
        <end position="349"/>
    </location>
</feature>
<dbReference type="SUPFAM" id="SSF49879">
    <property type="entry name" value="SMAD/FHA domain"/>
    <property type="match status" value="1"/>
</dbReference>
<feature type="compositionally biased region" description="Basic and acidic residues" evidence="1">
    <location>
        <begin position="202"/>
        <end position="213"/>
    </location>
</feature>
<feature type="compositionally biased region" description="Acidic residues" evidence="1">
    <location>
        <begin position="243"/>
        <end position="261"/>
    </location>
</feature>
<evidence type="ECO:0000256" key="1">
    <source>
        <dbReference type="SAM" id="MobiDB-lite"/>
    </source>
</evidence>
<feature type="compositionally biased region" description="Polar residues" evidence="1">
    <location>
        <begin position="779"/>
        <end position="788"/>
    </location>
</feature>
<feature type="compositionally biased region" description="Acidic residues" evidence="1">
    <location>
        <begin position="456"/>
        <end position="466"/>
    </location>
</feature>
<dbReference type="Gene3D" id="2.60.200.20">
    <property type="match status" value="1"/>
</dbReference>
<feature type="compositionally biased region" description="Low complexity" evidence="1">
    <location>
        <begin position="1145"/>
        <end position="1156"/>
    </location>
</feature>
<reference evidence="2 3" key="1">
    <citation type="journal article" date="2018" name="Mol. Biol. Evol.">
        <title>Broad Genomic Sampling Reveals a Smut Pathogenic Ancestry of the Fungal Clade Ustilaginomycotina.</title>
        <authorList>
            <person name="Kijpornyongpan T."/>
            <person name="Mondo S.J."/>
            <person name="Barry K."/>
            <person name="Sandor L."/>
            <person name="Lee J."/>
            <person name="Lipzen A."/>
            <person name="Pangilinan J."/>
            <person name="LaButti K."/>
            <person name="Hainaut M."/>
            <person name="Henrissat B."/>
            <person name="Grigoriev I.V."/>
            <person name="Spatafora J.W."/>
            <person name="Aime M.C."/>
        </authorList>
    </citation>
    <scope>NUCLEOTIDE SEQUENCE [LARGE SCALE GENOMIC DNA]</scope>
    <source>
        <strain evidence="2 3">MCA 5214</strain>
    </source>
</reference>
<evidence type="ECO:0000313" key="2">
    <source>
        <dbReference type="EMBL" id="PWN30389.1"/>
    </source>
</evidence>
<feature type="region of interest" description="Disordered" evidence="1">
    <location>
        <begin position="405"/>
        <end position="494"/>
    </location>
</feature>
<dbReference type="RefSeq" id="XP_025365001.1">
    <property type="nucleotide sequence ID" value="XM_025505047.1"/>
</dbReference>
<name>A0A316UYL4_9BASI</name>
<evidence type="ECO:0008006" key="4">
    <source>
        <dbReference type="Google" id="ProtNLM"/>
    </source>
</evidence>
<sequence length="1263" mass="135942">MLSSWRKSLGSWSPTKKPLALDEDVATGGHQQQLGDQHHDSRLEPSLWGHLDVENRQGKVTGGLPLTERDCNIGRSSDNDIRLCEIGVSRHACRVHFDHPGQARLLLLGSTKVVVNDCHILPLPDSDEPVSVLLSSEDLVVIHKYRFRFRYAEQASGSSKGPTFVPSSPADQRRASVAALTTPSGQRRRVRMSLVRAATIDTPEKAESVARDLEDLDEEEGDQPPPQLRKGPAAFSSSPHDQEDGEQVLVLEDDGNGEGEEKEAKEHAMDVDVEPTRYAEPEKPPSPSKKDRRRSSFLGRAWPFGSSSQEVYADERQATPAKEGEPSEEPKMNDGNASQWDDEEEDEQGVDSNQSPWGTPRLPHSQSSPGRLVGSPSFLNHGRRNLSLRTKTLLKHSAALVERLESEAMMESTPASPSKASPLQEAVTLPTQPEEEDESSAPSSDLQSSPSVAEDGAADEDDEDEVEKSLSLGSLSLDEEPAPLPARQLQPLSLKADLPSFVVQERSVKRQSMPVAAKRRSLFGFLPIRPSKEAEDVVGTVYRATSDETSQPSSDSMPSTPAVAFESLRAPAREALRYLLSNKTRAPPTPVEAEAAPATAAPRYGMLRELMLGRPENVALLDQTRKTTKRGSLILSSSGQVAPQLPAETTPDVVFLRQIFKLPRSETDTDVQLKSVRFTFDEFAFMLDEDSQEEADDEDREDFADFIVSPAARRALLQTASSFARLSSDEAAVQSAAFITSMQEVEAAAAEQGDVEPRRRKTRRGCRGGRRRGKSSSSFAQLTGQDGSDVTEMPEVAEERIEADGQVKAPVETTEENMVQPKVEPVSALQEAEPTQDESMQVDADADEQQDAPMDIPAPAFAEDEEAEVPSPFASSSPPSTPKRRRTQLPEESSSPAKAIAREEESSLPSPLKSSRKVNHEQDAGEKKRSPTKADAQTVEEEEKPARPASPVKRSPVKALRTPRTRAAQPPATGETVAESSATHPATEDAEDKGVVSSPAPPRSTRRQAAAVTTSQSSPTKSAATRSTATRRGGRHKKNASSVVEPIDPPSVDAEKPIAAAPSSAAAEIEESQPATIEEESNDAPLTRGRKAAPPVEKSAAPLTGKAALPPKPVAATNATRSTRGRRAAAAATASHSSENEEEQQQPQQQQHPQEQADVADKADEPSAPSPAVTRRAARGGGAKKASAPSIKSASSPVKPSAPATSTAKRTARGAASTGGRGKRGQQKGGKDEDGEDEAQSEPHSEPSPPTLRTRSGRTVRKV</sequence>
<feature type="compositionally biased region" description="Polar residues" evidence="1">
    <location>
        <begin position="156"/>
        <end position="170"/>
    </location>
</feature>
<feature type="compositionally biased region" description="Basic residues" evidence="1">
    <location>
        <begin position="758"/>
        <end position="774"/>
    </location>
</feature>
<keyword evidence="3" id="KW-1185">Reference proteome</keyword>
<feature type="region of interest" description="Disordered" evidence="1">
    <location>
        <begin position="748"/>
        <end position="1263"/>
    </location>
</feature>
<feature type="compositionally biased region" description="Basic and acidic residues" evidence="1">
    <location>
        <begin position="918"/>
        <end position="929"/>
    </location>
</feature>
<feature type="compositionally biased region" description="Basic and acidic residues" evidence="1">
    <location>
        <begin position="262"/>
        <end position="283"/>
    </location>
</feature>
<organism evidence="2 3">
    <name type="scientific">Jaminaea rosea</name>
    <dbReference type="NCBI Taxonomy" id="1569628"/>
    <lineage>
        <taxon>Eukaryota</taxon>
        <taxon>Fungi</taxon>
        <taxon>Dikarya</taxon>
        <taxon>Basidiomycota</taxon>
        <taxon>Ustilaginomycotina</taxon>
        <taxon>Exobasidiomycetes</taxon>
        <taxon>Microstromatales</taxon>
        <taxon>Microstromatales incertae sedis</taxon>
        <taxon>Jaminaea</taxon>
    </lineage>
</organism>
<feature type="compositionally biased region" description="Low complexity" evidence="1">
    <location>
        <begin position="440"/>
        <end position="455"/>
    </location>
</feature>
<feature type="compositionally biased region" description="Low complexity" evidence="1">
    <location>
        <begin position="1115"/>
        <end position="1137"/>
    </location>
</feature>
<accession>A0A316UYL4</accession>
<dbReference type="GeneID" id="37026870"/>
<dbReference type="OrthoDB" id="6288785at2759"/>
<gene>
    <name evidence="2" type="ORF">BDZ90DRAFT_229412</name>
</gene>
<evidence type="ECO:0000313" key="3">
    <source>
        <dbReference type="Proteomes" id="UP000245884"/>
    </source>
</evidence>
<dbReference type="STRING" id="1569628.A0A316UYL4"/>
<feature type="compositionally biased region" description="Basic and acidic residues" evidence="1">
    <location>
        <begin position="313"/>
        <end position="332"/>
    </location>
</feature>
<protein>
    <recommendedName>
        <fullName evidence="4">FHA domain-containing protein</fullName>
    </recommendedName>
</protein>
<feature type="compositionally biased region" description="Low complexity" evidence="1">
    <location>
        <begin position="1057"/>
        <end position="1075"/>
    </location>
</feature>
<feature type="compositionally biased region" description="Low complexity" evidence="1">
    <location>
        <begin position="1017"/>
        <end position="1031"/>
    </location>
</feature>